<dbReference type="AlphaFoldDB" id="M0NES7"/>
<reference evidence="2 3" key="1">
    <citation type="journal article" date="2014" name="PLoS Genet.">
        <title>Phylogenetically driven sequencing of extremely halophilic archaea reveals strategies for static and dynamic osmo-response.</title>
        <authorList>
            <person name="Becker E.A."/>
            <person name="Seitzer P.M."/>
            <person name="Tritt A."/>
            <person name="Larsen D."/>
            <person name="Krusor M."/>
            <person name="Yao A.I."/>
            <person name="Wu D."/>
            <person name="Madern D."/>
            <person name="Eisen J.A."/>
            <person name="Darling A.E."/>
            <person name="Facciotti M.T."/>
        </authorList>
    </citation>
    <scope>NUCLEOTIDE SEQUENCE [LARGE SCALE GENOMIC DNA]</scope>
    <source>
        <strain evidence="2 3">JCM 13552</strain>
    </source>
</reference>
<evidence type="ECO:0000313" key="2">
    <source>
        <dbReference type="EMBL" id="EMA56482.1"/>
    </source>
</evidence>
<name>M0NES7_9EURY</name>
<dbReference type="Proteomes" id="UP000011680">
    <property type="component" value="Unassembled WGS sequence"/>
</dbReference>
<feature type="compositionally biased region" description="Acidic residues" evidence="1">
    <location>
        <begin position="242"/>
        <end position="256"/>
    </location>
</feature>
<dbReference type="eggNOG" id="arCOG02257">
    <property type="taxonomic scope" value="Archaea"/>
</dbReference>
<dbReference type="RefSeq" id="WP_007737109.1">
    <property type="nucleotide sequence ID" value="NZ_AOMF01000037.1"/>
</dbReference>
<dbReference type="EMBL" id="AOMF01000037">
    <property type="protein sequence ID" value="EMA56482.1"/>
    <property type="molecule type" value="Genomic_DNA"/>
</dbReference>
<feature type="compositionally biased region" description="Acidic residues" evidence="1">
    <location>
        <begin position="273"/>
        <end position="282"/>
    </location>
</feature>
<feature type="compositionally biased region" description="Low complexity" evidence="1">
    <location>
        <begin position="229"/>
        <end position="241"/>
    </location>
</feature>
<organism evidence="2 3">
    <name type="scientific">Halococcus thailandensis JCM 13552</name>
    <dbReference type="NCBI Taxonomy" id="1227457"/>
    <lineage>
        <taxon>Archaea</taxon>
        <taxon>Methanobacteriati</taxon>
        <taxon>Methanobacteriota</taxon>
        <taxon>Stenosarchaea group</taxon>
        <taxon>Halobacteria</taxon>
        <taxon>Halobacteriales</taxon>
        <taxon>Halococcaceae</taxon>
        <taxon>Halococcus</taxon>
    </lineage>
</organism>
<evidence type="ECO:0000256" key="1">
    <source>
        <dbReference type="SAM" id="MobiDB-lite"/>
    </source>
</evidence>
<keyword evidence="3" id="KW-1185">Reference proteome</keyword>
<dbReference type="PATRIC" id="fig|1227457.3.peg.380"/>
<dbReference type="STRING" id="1227457.C451_02118"/>
<evidence type="ECO:0000313" key="3">
    <source>
        <dbReference type="Proteomes" id="UP000011680"/>
    </source>
</evidence>
<feature type="region of interest" description="Disordered" evidence="1">
    <location>
        <begin position="229"/>
        <end position="330"/>
    </location>
</feature>
<protein>
    <recommendedName>
        <fullName evidence="4">Rpa-associated protein</fullName>
    </recommendedName>
</protein>
<accession>M0NES7</accession>
<gene>
    <name evidence="2" type="ORF">C451_02118</name>
</gene>
<comment type="caution">
    <text evidence="2">The sequence shown here is derived from an EMBL/GenBank/DDBJ whole genome shotgun (WGS) entry which is preliminary data.</text>
</comment>
<feature type="compositionally biased region" description="Low complexity" evidence="1">
    <location>
        <begin position="263"/>
        <end position="272"/>
    </location>
</feature>
<proteinExistence type="predicted"/>
<evidence type="ECO:0008006" key="4">
    <source>
        <dbReference type="Google" id="ProtNLM"/>
    </source>
</evidence>
<sequence length="398" mass="43670">MSASSDASESAGREVAKRLFAREFNDATYTFKESEDELAPNYTLLPTGDRVNRLFFAGTLTETNDVGSDSEYWQGRVVGPTGTFYVYAGQYQPEAASALRQIETPTYVAVVGKPRFYVYAGQYQPEAASALRQIETPTYVAVVGKPRSYETDEGETNVAVRPESITQVDEPTRDRWVVETADQTIERLQSFDEETNDYAQMARDEYGERLSPYREAAIEALESLDATDASAAATTSEAASDAVDDDSVADDTEQADEDAHSPGETGESVGSDESVESEETSSDELSGLRTRPRILDSANTNETVSPPAGQRECRTEGVDTSRMNGPRRIPPFAEDALAVLRETVGDDDEGLFNDEATAVLVADERFAEADAEYALDVLQSRGYIYYVDEQVYITPTDD</sequence>